<dbReference type="SUPFAM" id="SSF51197">
    <property type="entry name" value="Clavaminate synthase-like"/>
    <property type="match status" value="2"/>
</dbReference>
<name>A0AAV1CK11_OLDCO</name>
<dbReference type="Pfam" id="PF03171">
    <property type="entry name" value="2OG-FeII_Oxy"/>
    <property type="match status" value="1"/>
</dbReference>
<keyword evidence="3 4" id="KW-0408">Iron</keyword>
<dbReference type="InterPro" id="IPR026992">
    <property type="entry name" value="DIOX_N"/>
</dbReference>
<comment type="similarity">
    <text evidence="1 4">Belongs to the iron/ascorbate-dependent oxidoreductase family.</text>
</comment>
<dbReference type="GO" id="GO:0046872">
    <property type="term" value="F:metal ion binding"/>
    <property type="evidence" value="ECO:0007669"/>
    <property type="project" value="UniProtKB-KW"/>
</dbReference>
<dbReference type="EMBL" id="OX459119">
    <property type="protein sequence ID" value="CAI9095448.1"/>
    <property type="molecule type" value="Genomic_DNA"/>
</dbReference>
<dbReference type="Pfam" id="PF14226">
    <property type="entry name" value="DIOX_N"/>
    <property type="match status" value="2"/>
</dbReference>
<evidence type="ECO:0000313" key="7">
    <source>
        <dbReference type="Proteomes" id="UP001161247"/>
    </source>
</evidence>
<dbReference type="PANTHER" id="PTHR47991">
    <property type="entry name" value="OXOGLUTARATE/IRON-DEPENDENT DIOXYGENASE"/>
    <property type="match status" value="1"/>
</dbReference>
<evidence type="ECO:0000256" key="4">
    <source>
        <dbReference type="RuleBase" id="RU003682"/>
    </source>
</evidence>
<dbReference type="AlphaFoldDB" id="A0AAV1CK11"/>
<accession>A0AAV1CK11</accession>
<organism evidence="6 7">
    <name type="scientific">Oldenlandia corymbosa var. corymbosa</name>
    <dbReference type="NCBI Taxonomy" id="529605"/>
    <lineage>
        <taxon>Eukaryota</taxon>
        <taxon>Viridiplantae</taxon>
        <taxon>Streptophyta</taxon>
        <taxon>Embryophyta</taxon>
        <taxon>Tracheophyta</taxon>
        <taxon>Spermatophyta</taxon>
        <taxon>Magnoliopsida</taxon>
        <taxon>eudicotyledons</taxon>
        <taxon>Gunneridae</taxon>
        <taxon>Pentapetalae</taxon>
        <taxon>asterids</taxon>
        <taxon>lamiids</taxon>
        <taxon>Gentianales</taxon>
        <taxon>Rubiaceae</taxon>
        <taxon>Rubioideae</taxon>
        <taxon>Spermacoceae</taxon>
        <taxon>Hedyotis-Oldenlandia complex</taxon>
        <taxon>Oldenlandia</taxon>
    </lineage>
</organism>
<dbReference type="GO" id="GO:0016706">
    <property type="term" value="F:2-oxoglutarate-dependent dioxygenase activity"/>
    <property type="evidence" value="ECO:0007669"/>
    <property type="project" value="UniProtKB-ARBA"/>
</dbReference>
<keyword evidence="2 4" id="KW-0479">Metal-binding</keyword>
<dbReference type="InterPro" id="IPR050295">
    <property type="entry name" value="Plant_2OG-oxidoreductases"/>
</dbReference>
<sequence>MKTAVQEFFNLSLEEKLVYAQQPDGLQGYGQAFVMSDDQKLDWNDMLLIFYYSDISARNMKFWPDDPTSFRINYYPPCCQADKVIGITPHSDGSQMTLLVQVNEVEGLQILKNGNWVPVKPLHDAIVVNIGNVLEGNEILVDKSSQIPIIDMSKLAAGSAEYETEMSKLHQACRDWGFFQVTKDKYCFAEDGAKYKTVKFKDYIKLFLGRRHAGKSTLDDVKIYG</sequence>
<keyword evidence="4" id="KW-0560">Oxidoreductase</keyword>
<evidence type="ECO:0000256" key="3">
    <source>
        <dbReference type="ARBA" id="ARBA00023004"/>
    </source>
</evidence>
<keyword evidence="7" id="KW-1185">Reference proteome</keyword>
<dbReference type="PROSITE" id="PS51471">
    <property type="entry name" value="FE2OG_OXY"/>
    <property type="match status" value="1"/>
</dbReference>
<evidence type="ECO:0000256" key="1">
    <source>
        <dbReference type="ARBA" id="ARBA00008056"/>
    </source>
</evidence>
<dbReference type="InterPro" id="IPR027443">
    <property type="entry name" value="IPNS-like_sf"/>
</dbReference>
<evidence type="ECO:0000313" key="6">
    <source>
        <dbReference type="EMBL" id="CAI9095448.1"/>
    </source>
</evidence>
<proteinExistence type="inferred from homology"/>
<protein>
    <submittedName>
        <fullName evidence="6">OLC1v1031402C1</fullName>
    </submittedName>
</protein>
<feature type="domain" description="Fe2OG dioxygenase" evidence="5">
    <location>
        <begin position="66"/>
        <end position="203"/>
    </location>
</feature>
<dbReference type="Gene3D" id="2.60.120.330">
    <property type="entry name" value="B-lactam Antibiotic, Isopenicillin N Synthase, Chain"/>
    <property type="match status" value="3"/>
</dbReference>
<evidence type="ECO:0000256" key="2">
    <source>
        <dbReference type="ARBA" id="ARBA00022723"/>
    </source>
</evidence>
<dbReference type="GO" id="GO:0002238">
    <property type="term" value="P:response to molecule of fungal origin"/>
    <property type="evidence" value="ECO:0007669"/>
    <property type="project" value="UniProtKB-ARBA"/>
</dbReference>
<dbReference type="GO" id="GO:0009805">
    <property type="term" value="P:coumarin biosynthetic process"/>
    <property type="evidence" value="ECO:0007669"/>
    <property type="project" value="UniProtKB-ARBA"/>
</dbReference>
<gene>
    <name evidence="6" type="ORF">OLC1_LOCUS6422</name>
</gene>
<dbReference type="InterPro" id="IPR044861">
    <property type="entry name" value="IPNS-like_FE2OG_OXY"/>
</dbReference>
<dbReference type="InterPro" id="IPR005123">
    <property type="entry name" value="Oxoglu/Fe-dep_dioxygenase_dom"/>
</dbReference>
<dbReference type="Proteomes" id="UP001161247">
    <property type="component" value="Chromosome 2"/>
</dbReference>
<reference evidence="6" key="1">
    <citation type="submission" date="2023-03" db="EMBL/GenBank/DDBJ databases">
        <authorList>
            <person name="Julca I."/>
        </authorList>
    </citation>
    <scope>NUCLEOTIDE SEQUENCE</scope>
</reference>
<evidence type="ECO:0000259" key="5">
    <source>
        <dbReference type="PROSITE" id="PS51471"/>
    </source>
</evidence>